<dbReference type="GO" id="GO:0004673">
    <property type="term" value="F:protein histidine kinase activity"/>
    <property type="evidence" value="ECO:0007669"/>
    <property type="project" value="UniProtKB-EC"/>
</dbReference>
<dbReference type="InterPro" id="IPR029016">
    <property type="entry name" value="GAF-like_dom_sf"/>
</dbReference>
<dbReference type="Proteomes" id="UP000500767">
    <property type="component" value="Chromosome"/>
</dbReference>
<keyword evidence="6" id="KW-0418">Kinase</keyword>
<evidence type="ECO:0000313" key="12">
    <source>
        <dbReference type="Proteomes" id="UP000500767"/>
    </source>
</evidence>
<feature type="domain" description="GAF" evidence="9">
    <location>
        <begin position="328"/>
        <end position="477"/>
    </location>
</feature>
<dbReference type="EC" id="2.7.13.3" evidence="2"/>
<evidence type="ECO:0000256" key="1">
    <source>
        <dbReference type="ARBA" id="ARBA00000085"/>
    </source>
</evidence>
<dbReference type="GO" id="GO:0005524">
    <property type="term" value="F:ATP binding"/>
    <property type="evidence" value="ECO:0007669"/>
    <property type="project" value="UniProtKB-KW"/>
</dbReference>
<dbReference type="EMBL" id="CP053708">
    <property type="protein sequence ID" value="QKE91920.1"/>
    <property type="molecule type" value="Genomic_DNA"/>
</dbReference>
<dbReference type="KEGG" id="lck:HN018_19465"/>
<evidence type="ECO:0000256" key="7">
    <source>
        <dbReference type="ARBA" id="ARBA00022840"/>
    </source>
</evidence>
<evidence type="ECO:0000256" key="3">
    <source>
        <dbReference type="ARBA" id="ARBA00022553"/>
    </source>
</evidence>
<dbReference type="PANTHER" id="PTHR43102:SF2">
    <property type="entry name" value="GAF DOMAIN-CONTAINING PROTEIN"/>
    <property type="match status" value="1"/>
</dbReference>
<dbReference type="SUPFAM" id="SSF55785">
    <property type="entry name" value="PYP-like sensor domain (PAS domain)"/>
    <property type="match status" value="1"/>
</dbReference>
<feature type="domain" description="Signal transduction histidine kinase HWE region" evidence="10">
    <location>
        <begin position="482"/>
        <end position="561"/>
    </location>
</feature>
<organism evidence="11 12">
    <name type="scientific">Lichenicola cladoniae</name>
    <dbReference type="NCBI Taxonomy" id="1484109"/>
    <lineage>
        <taxon>Bacteria</taxon>
        <taxon>Pseudomonadati</taxon>
        <taxon>Pseudomonadota</taxon>
        <taxon>Alphaproteobacteria</taxon>
        <taxon>Acetobacterales</taxon>
        <taxon>Acetobacteraceae</taxon>
        <taxon>Lichenicola</taxon>
    </lineage>
</organism>
<accession>A0A6M8HUC8</accession>
<keyword evidence="3" id="KW-0597">Phosphoprotein</keyword>
<dbReference type="InterPro" id="IPR011102">
    <property type="entry name" value="Sig_transdc_His_kinase_HWE"/>
</dbReference>
<evidence type="ECO:0000256" key="6">
    <source>
        <dbReference type="ARBA" id="ARBA00022777"/>
    </source>
</evidence>
<dbReference type="Pfam" id="PF01590">
    <property type="entry name" value="GAF"/>
    <property type="match status" value="2"/>
</dbReference>
<gene>
    <name evidence="11" type="ORF">HN018_19465</name>
</gene>
<dbReference type="Pfam" id="PF08448">
    <property type="entry name" value="PAS_4"/>
    <property type="match status" value="1"/>
</dbReference>
<reference evidence="11 12" key="1">
    <citation type="journal article" date="2014" name="World J. Microbiol. Biotechnol.">
        <title>Biodiversity and physiological characteristics of Antarctic and Arctic lichens-associated bacteria.</title>
        <authorList>
            <person name="Lee Y.M."/>
            <person name="Kim E.H."/>
            <person name="Lee H.K."/>
            <person name="Hong S.G."/>
        </authorList>
    </citation>
    <scope>NUCLEOTIDE SEQUENCE [LARGE SCALE GENOMIC DNA]</scope>
    <source>
        <strain evidence="11 12">PAMC 26569</strain>
    </source>
</reference>
<keyword evidence="4" id="KW-0808">Transferase</keyword>
<keyword evidence="8" id="KW-0175">Coiled coil</keyword>
<dbReference type="Gene3D" id="3.30.450.20">
    <property type="entry name" value="PAS domain"/>
    <property type="match status" value="1"/>
</dbReference>
<evidence type="ECO:0000256" key="4">
    <source>
        <dbReference type="ARBA" id="ARBA00022679"/>
    </source>
</evidence>
<evidence type="ECO:0000259" key="9">
    <source>
        <dbReference type="SMART" id="SM00065"/>
    </source>
</evidence>
<name>A0A6M8HUC8_9PROT</name>
<feature type="domain" description="GAF" evidence="9">
    <location>
        <begin position="30"/>
        <end position="174"/>
    </location>
</feature>
<proteinExistence type="predicted"/>
<keyword evidence="12" id="KW-1185">Reference proteome</keyword>
<dbReference type="InterPro" id="IPR003018">
    <property type="entry name" value="GAF"/>
</dbReference>
<dbReference type="SMART" id="SM00065">
    <property type="entry name" value="GAF"/>
    <property type="match status" value="2"/>
</dbReference>
<dbReference type="InterPro" id="IPR013656">
    <property type="entry name" value="PAS_4"/>
</dbReference>
<dbReference type="RefSeq" id="WP_171837972.1">
    <property type="nucleotide sequence ID" value="NZ_CP053708.1"/>
</dbReference>
<dbReference type="Gene3D" id="3.30.450.40">
    <property type="match status" value="2"/>
</dbReference>
<keyword evidence="5" id="KW-0547">Nucleotide-binding</keyword>
<dbReference type="Pfam" id="PF07536">
    <property type="entry name" value="HWE_HK"/>
    <property type="match status" value="1"/>
</dbReference>
<comment type="catalytic activity">
    <reaction evidence="1">
        <text>ATP + protein L-histidine = ADP + protein N-phospho-L-histidine.</text>
        <dbReference type="EC" id="2.7.13.3"/>
    </reaction>
</comment>
<evidence type="ECO:0000256" key="5">
    <source>
        <dbReference type="ARBA" id="ARBA00022741"/>
    </source>
</evidence>
<dbReference type="PANTHER" id="PTHR43102">
    <property type="entry name" value="SLR1143 PROTEIN"/>
    <property type="match status" value="1"/>
</dbReference>
<protein>
    <recommendedName>
        <fullName evidence="2">histidine kinase</fullName>
        <ecNumber evidence="2">2.7.13.3</ecNumber>
    </recommendedName>
</protein>
<evidence type="ECO:0000259" key="10">
    <source>
        <dbReference type="SMART" id="SM00911"/>
    </source>
</evidence>
<evidence type="ECO:0000256" key="2">
    <source>
        <dbReference type="ARBA" id="ARBA00012438"/>
    </source>
</evidence>
<dbReference type="SMART" id="SM00911">
    <property type="entry name" value="HWE_HK"/>
    <property type="match status" value="1"/>
</dbReference>
<evidence type="ECO:0000256" key="8">
    <source>
        <dbReference type="SAM" id="Coils"/>
    </source>
</evidence>
<dbReference type="InterPro" id="IPR035965">
    <property type="entry name" value="PAS-like_dom_sf"/>
</dbReference>
<dbReference type="AlphaFoldDB" id="A0A6M8HUC8"/>
<dbReference type="SUPFAM" id="SSF55781">
    <property type="entry name" value="GAF domain-like"/>
    <property type="match status" value="2"/>
</dbReference>
<feature type="coiled-coil region" evidence="8">
    <location>
        <begin position="166"/>
        <end position="193"/>
    </location>
</feature>
<evidence type="ECO:0000313" key="11">
    <source>
        <dbReference type="EMBL" id="QKE91920.1"/>
    </source>
</evidence>
<keyword evidence="7" id="KW-0067">ATP-binding</keyword>
<sequence>MSILNMRPPENVSDEQRLASLARFEILDTAPEQGYDDIVRLASQICDTSVALVSFVANDRQWFKARVGFEPCETDLSRSVCVHALEEDDLLVIPDLSRDPRTASNPLVTEAPSVRFYAGAPLRTADGMVLGSLCVIDGTPRPIGLTTAQQDGLRSLACHVVHLLELRQALADRRRVEDALRAKQQELQVSEARWRGLFERLGEGFIIGELVWNKAGRVTDWRYIDVNAAWGELVSIDPGHAIGRTIRELFPDIEESWIQTFAEVVDTGTPIAFTQQVGSLQRWYDGRAFRVEEDRFGVLFLEVTERVQADARREALVEIGERLRDLATISDMTRFVTGIVGRVLSVQRAAFGQLTEDKTCIQVELDWTAPGVDSIAGLHCFADYGDLGIEMLDSDPLVIADVSTDDRTTAGHQRFSDLGIRSLVNMPVRDQNQTVALLIVHDDHPRAWSLEELGFMRSVADRLEFGVSQLRAKADQLMLNQEISHRMKNMLAMVQAIAQQTMNGVEDQDAVKAFGKRLYTLSAAHDVLLQQSWVSTQLGTLVRAILSTFGANDRFDIAGPDLLLGPRATLSLSMLLHELAMNAIKYGALSTASGRIALHWRLARVSAPELVFCWEETGGPSVAPPTRKGFGSRLIRSGLLGTGGVDLRYEVTGFSAEMRALLDQVQLS</sequence>